<name>A0ABW6PPX6_9NOCA</name>
<organism evidence="2 3">
    <name type="scientific">Nocardia thailandica</name>
    <dbReference type="NCBI Taxonomy" id="257275"/>
    <lineage>
        <taxon>Bacteria</taxon>
        <taxon>Bacillati</taxon>
        <taxon>Actinomycetota</taxon>
        <taxon>Actinomycetes</taxon>
        <taxon>Mycobacteriales</taxon>
        <taxon>Nocardiaceae</taxon>
        <taxon>Nocardia</taxon>
    </lineage>
</organism>
<protein>
    <submittedName>
        <fullName evidence="2">Ferritin-like domain-containing protein</fullName>
    </submittedName>
</protein>
<dbReference type="Pfam" id="PF14530">
    <property type="entry name" value="DUF4439"/>
    <property type="match status" value="1"/>
</dbReference>
<comment type="caution">
    <text evidence="2">The sequence shown here is derived from an EMBL/GenBank/DDBJ whole genome shotgun (WGS) entry which is preliminary data.</text>
</comment>
<dbReference type="SUPFAM" id="SSF47240">
    <property type="entry name" value="Ferritin-like"/>
    <property type="match status" value="1"/>
</dbReference>
<dbReference type="InterPro" id="IPR029447">
    <property type="entry name" value="DUF4439"/>
</dbReference>
<dbReference type="CDD" id="cd00657">
    <property type="entry name" value="Ferritin_like"/>
    <property type="match status" value="1"/>
</dbReference>
<evidence type="ECO:0000313" key="2">
    <source>
        <dbReference type="EMBL" id="MFF0544427.1"/>
    </source>
</evidence>
<gene>
    <name evidence="2" type="ORF">ACFYTF_16470</name>
</gene>
<sequence length="143" mass="15023">MTTQTAALQTALDTEHAAVYSYGVIAAYANNDRARLVAEFSAAHRARRDATADLLRAGGTEPDAPAAAYPPPFTVDDPIPAARLAVAAETDCAAAWRAVAEHAETDAVRGIAVEALTETALRRARWQAILGTNPATVPFPGRV</sequence>
<evidence type="ECO:0000313" key="3">
    <source>
        <dbReference type="Proteomes" id="UP001601444"/>
    </source>
</evidence>
<dbReference type="RefSeq" id="WP_043654755.1">
    <property type="nucleotide sequence ID" value="NZ_JBIAMX010000009.1"/>
</dbReference>
<dbReference type="Proteomes" id="UP001601444">
    <property type="component" value="Unassembled WGS sequence"/>
</dbReference>
<dbReference type="InterPro" id="IPR009078">
    <property type="entry name" value="Ferritin-like_SF"/>
</dbReference>
<feature type="domain" description="DUF4439" evidence="1">
    <location>
        <begin position="7"/>
        <end position="142"/>
    </location>
</feature>
<reference evidence="2 3" key="1">
    <citation type="submission" date="2024-10" db="EMBL/GenBank/DDBJ databases">
        <title>The Natural Products Discovery Center: Release of the First 8490 Sequenced Strains for Exploring Actinobacteria Biosynthetic Diversity.</title>
        <authorList>
            <person name="Kalkreuter E."/>
            <person name="Kautsar S.A."/>
            <person name="Yang D."/>
            <person name="Bader C.D."/>
            <person name="Teijaro C.N."/>
            <person name="Fluegel L."/>
            <person name="Davis C.M."/>
            <person name="Simpson J.R."/>
            <person name="Lauterbach L."/>
            <person name="Steele A.D."/>
            <person name="Gui C."/>
            <person name="Meng S."/>
            <person name="Li G."/>
            <person name="Viehrig K."/>
            <person name="Ye F."/>
            <person name="Su P."/>
            <person name="Kiefer A.F."/>
            <person name="Nichols A."/>
            <person name="Cepeda A.J."/>
            <person name="Yan W."/>
            <person name="Fan B."/>
            <person name="Jiang Y."/>
            <person name="Adhikari A."/>
            <person name="Zheng C.-J."/>
            <person name="Schuster L."/>
            <person name="Cowan T.M."/>
            <person name="Smanski M.J."/>
            <person name="Chevrette M.G."/>
            <person name="De Carvalho L.P.S."/>
            <person name="Shen B."/>
        </authorList>
    </citation>
    <scope>NUCLEOTIDE SEQUENCE [LARGE SCALE GENOMIC DNA]</scope>
    <source>
        <strain evidence="2 3">NPDC004045</strain>
    </source>
</reference>
<keyword evidence="3" id="KW-1185">Reference proteome</keyword>
<evidence type="ECO:0000259" key="1">
    <source>
        <dbReference type="Pfam" id="PF14530"/>
    </source>
</evidence>
<accession>A0ABW6PPX6</accession>
<dbReference type="EMBL" id="JBIAMX010000009">
    <property type="protein sequence ID" value="MFF0544427.1"/>
    <property type="molecule type" value="Genomic_DNA"/>
</dbReference>
<proteinExistence type="predicted"/>
<dbReference type="InterPro" id="IPR012347">
    <property type="entry name" value="Ferritin-like"/>
</dbReference>
<dbReference type="Gene3D" id="1.20.1260.10">
    <property type="match status" value="1"/>
</dbReference>